<dbReference type="Proteomes" id="UP000033999">
    <property type="component" value="Unassembled WGS sequence"/>
</dbReference>
<accession>A0A0G1QGQ2</accession>
<dbReference type="AlphaFoldDB" id="A0A0G1QGQ2"/>
<gene>
    <name evidence="1" type="ORF">UX10_C0005G0026</name>
</gene>
<proteinExistence type="predicted"/>
<dbReference type="EMBL" id="LCKX01000005">
    <property type="protein sequence ID" value="KKU07820.1"/>
    <property type="molecule type" value="Genomic_DNA"/>
</dbReference>
<evidence type="ECO:0000313" key="2">
    <source>
        <dbReference type="Proteomes" id="UP000033999"/>
    </source>
</evidence>
<name>A0A0G1QGQ2_9BACT</name>
<comment type="caution">
    <text evidence="1">The sequence shown here is derived from an EMBL/GenBank/DDBJ whole genome shotgun (WGS) entry which is preliminary data.</text>
</comment>
<sequence length="52" mass="5698">MVKSEVSVACGLAGVNVEIRLKCGKIRGRGMGIDSTSIIVYTIVYQLRKLRD</sequence>
<protein>
    <submittedName>
        <fullName evidence="1">Uncharacterized protein</fullName>
    </submittedName>
</protein>
<reference evidence="1 2" key="1">
    <citation type="journal article" date="2015" name="Nature">
        <title>rRNA introns, odd ribosomes, and small enigmatic genomes across a large radiation of phyla.</title>
        <authorList>
            <person name="Brown C.T."/>
            <person name="Hug L.A."/>
            <person name="Thomas B.C."/>
            <person name="Sharon I."/>
            <person name="Castelle C.J."/>
            <person name="Singh A."/>
            <person name="Wilkins M.J."/>
            <person name="Williams K.H."/>
            <person name="Banfield J.F."/>
        </authorList>
    </citation>
    <scope>NUCLEOTIDE SEQUENCE [LARGE SCALE GENOMIC DNA]</scope>
</reference>
<organism evidence="1 2">
    <name type="scientific">Candidatus Magasanikbacteria bacterium GW2011_GWA2_45_39</name>
    <dbReference type="NCBI Taxonomy" id="1619041"/>
    <lineage>
        <taxon>Bacteria</taxon>
        <taxon>Candidatus Magasanikiibacteriota</taxon>
    </lineage>
</organism>
<evidence type="ECO:0000313" key="1">
    <source>
        <dbReference type="EMBL" id="KKU07820.1"/>
    </source>
</evidence>